<comment type="caution">
    <text evidence="2">The sequence shown here is derived from an EMBL/GenBank/DDBJ whole genome shotgun (WGS) entry which is preliminary data.</text>
</comment>
<evidence type="ECO:0000259" key="1">
    <source>
        <dbReference type="Pfam" id="PF00383"/>
    </source>
</evidence>
<accession>A0A1G2D7N4</accession>
<dbReference type="Gene3D" id="3.40.140.10">
    <property type="entry name" value="Cytidine Deaminase, domain 2"/>
    <property type="match status" value="1"/>
</dbReference>
<evidence type="ECO:0000313" key="3">
    <source>
        <dbReference type="Proteomes" id="UP000177996"/>
    </source>
</evidence>
<dbReference type="InterPro" id="IPR016193">
    <property type="entry name" value="Cytidine_deaminase-like"/>
</dbReference>
<organism evidence="2 3">
    <name type="scientific">Candidatus Lloydbacteria bacterium RIFCSPHIGHO2_02_FULL_50_13</name>
    <dbReference type="NCBI Taxonomy" id="1798661"/>
    <lineage>
        <taxon>Bacteria</taxon>
        <taxon>Candidatus Lloydiibacteriota</taxon>
    </lineage>
</organism>
<evidence type="ECO:0000313" key="2">
    <source>
        <dbReference type="EMBL" id="OGZ09654.1"/>
    </source>
</evidence>
<name>A0A1G2D7N4_9BACT</name>
<sequence length="299" mass="33684">MPTSNVITPEEFRVLLPQICDERTSNDDRGWTPENPLYAHCAVVSLVAQDLFGGELLRASLLPYPEFAHMGSHYWNQLPDGNGIDFTYPQFFGRRPPLVGKLKSREYVLYDPKTKAPRQIMGRYKLLALRLASIRSGGNLLFDDPIYQACFSAAIESPCQKMKFGCVITHNGSVVYQGANKTIPELCSMCGPKCIRFSITSRTESMLGACGHAEEWGMWDLVFRKTPLDECELYVAGFYLDGLPWIKKASEHTCLRCAVQMHNAHLKAIHVPVVDRWQSITTKEALETARAYATKEKTV</sequence>
<dbReference type="SUPFAM" id="SSF53927">
    <property type="entry name" value="Cytidine deaminase-like"/>
    <property type="match status" value="1"/>
</dbReference>
<dbReference type="InterPro" id="IPR002125">
    <property type="entry name" value="CMP_dCMP_dom"/>
</dbReference>
<dbReference type="EMBL" id="MHLL01000017">
    <property type="protein sequence ID" value="OGZ09654.1"/>
    <property type="molecule type" value="Genomic_DNA"/>
</dbReference>
<dbReference type="GO" id="GO:0003824">
    <property type="term" value="F:catalytic activity"/>
    <property type="evidence" value="ECO:0007669"/>
    <property type="project" value="InterPro"/>
</dbReference>
<dbReference type="InterPro" id="IPR056238">
    <property type="entry name" value="YunG-like"/>
</dbReference>
<protein>
    <recommendedName>
        <fullName evidence="1">CMP/dCMP-type deaminase domain-containing protein</fullName>
    </recommendedName>
</protein>
<proteinExistence type="predicted"/>
<dbReference type="AlphaFoldDB" id="A0A1G2D7N4"/>
<dbReference type="Pfam" id="PF00383">
    <property type="entry name" value="dCMP_cyt_deam_1"/>
    <property type="match status" value="1"/>
</dbReference>
<dbReference type="Proteomes" id="UP000177996">
    <property type="component" value="Unassembled WGS sequence"/>
</dbReference>
<feature type="domain" description="CMP/dCMP-type deaminase" evidence="1">
    <location>
        <begin position="147"/>
        <end position="269"/>
    </location>
</feature>
<reference evidence="2 3" key="1">
    <citation type="journal article" date="2016" name="Nat. Commun.">
        <title>Thousands of microbial genomes shed light on interconnected biogeochemical processes in an aquifer system.</title>
        <authorList>
            <person name="Anantharaman K."/>
            <person name="Brown C.T."/>
            <person name="Hug L.A."/>
            <person name="Sharon I."/>
            <person name="Castelle C.J."/>
            <person name="Probst A.J."/>
            <person name="Thomas B.C."/>
            <person name="Singh A."/>
            <person name="Wilkins M.J."/>
            <person name="Karaoz U."/>
            <person name="Brodie E.L."/>
            <person name="Williams K.H."/>
            <person name="Hubbard S.S."/>
            <person name="Banfield J.F."/>
        </authorList>
    </citation>
    <scope>NUCLEOTIDE SEQUENCE [LARGE SCALE GENOMIC DNA]</scope>
</reference>
<gene>
    <name evidence="2" type="ORF">A3D65_03055</name>
</gene>
<dbReference type="Pfam" id="PF24585">
    <property type="entry name" value="YunG"/>
    <property type="match status" value="1"/>
</dbReference>